<evidence type="ECO:0000313" key="5">
    <source>
        <dbReference type="Proteomes" id="UP000626244"/>
    </source>
</evidence>
<dbReference type="GO" id="GO:0005524">
    <property type="term" value="F:ATP binding"/>
    <property type="evidence" value="ECO:0007669"/>
    <property type="project" value="UniProtKB-KW"/>
</dbReference>
<dbReference type="PROSITE" id="PS50893">
    <property type="entry name" value="ABC_TRANSPORTER_2"/>
    <property type="match status" value="1"/>
</dbReference>
<organism evidence="4 5">
    <name type="scientific">Gottfriedia solisilvae</name>
    <dbReference type="NCBI Taxonomy" id="1516104"/>
    <lineage>
        <taxon>Bacteria</taxon>
        <taxon>Bacillati</taxon>
        <taxon>Bacillota</taxon>
        <taxon>Bacilli</taxon>
        <taxon>Bacillales</taxon>
        <taxon>Bacillaceae</taxon>
        <taxon>Gottfriedia</taxon>
    </lineage>
</organism>
<dbReference type="EMBL" id="BMHB01000001">
    <property type="protein sequence ID" value="GGI13121.1"/>
    <property type="molecule type" value="Genomic_DNA"/>
</dbReference>
<dbReference type="SUPFAM" id="SSF52540">
    <property type="entry name" value="P-loop containing nucleoside triphosphate hydrolases"/>
    <property type="match status" value="1"/>
</dbReference>
<protein>
    <submittedName>
        <fullName evidence="4">Multidrug ABC transporter ATP-binding protein</fullName>
    </submittedName>
</protein>
<dbReference type="Gene3D" id="3.40.50.300">
    <property type="entry name" value="P-loop containing nucleotide triphosphate hydrolases"/>
    <property type="match status" value="1"/>
</dbReference>
<dbReference type="PANTHER" id="PTHR43158:SF5">
    <property type="entry name" value="ABC TRANSPORTER, ATP-BINDING PROTEIN"/>
    <property type="match status" value="1"/>
</dbReference>
<dbReference type="InterPro" id="IPR003593">
    <property type="entry name" value="AAA+_ATPase"/>
</dbReference>
<sequence length="291" mass="33320">MIQIKNLTYGYQQTPVLSKFNLHETEPNIIGLWGRNGSGKTTLMSLLAGHYKPLEGQLNVLGQEPYNNLSALEKICYIQENHPFGQNWKIEDVCKFGRYFHPNWNQEFAEKLIDLFELPYKKKITKFSKGMKTATQIILGLASNAQITILDEPTNGLDAVKRKIFYDALLESYEEQPRLFLISTHHIEEIQPLCESLIVIQDGVVLFHEQMEVMREKGVILSGNSELIEQVTSNTSIIETSKISSTLKVMLDENYSNHWKSIASEHDLTIEKASLQDYLINVTDRKIEVKS</sequence>
<comment type="caution">
    <text evidence="4">The sequence shown here is derived from an EMBL/GenBank/DDBJ whole genome shotgun (WGS) entry which is preliminary data.</text>
</comment>
<keyword evidence="1" id="KW-0547">Nucleotide-binding</keyword>
<dbReference type="SMART" id="SM00382">
    <property type="entry name" value="AAA"/>
    <property type="match status" value="1"/>
</dbReference>
<dbReference type="Pfam" id="PF00005">
    <property type="entry name" value="ABC_tran"/>
    <property type="match status" value="1"/>
</dbReference>
<accession>A0A8J3ALY4</accession>
<evidence type="ECO:0000256" key="1">
    <source>
        <dbReference type="ARBA" id="ARBA00022741"/>
    </source>
</evidence>
<gene>
    <name evidence="4" type="ORF">GCM10007380_16330</name>
</gene>
<dbReference type="InterPro" id="IPR027417">
    <property type="entry name" value="P-loop_NTPase"/>
</dbReference>
<evidence type="ECO:0000313" key="4">
    <source>
        <dbReference type="EMBL" id="GGI13121.1"/>
    </source>
</evidence>
<dbReference type="RefSeq" id="WP_087998033.1">
    <property type="nucleotide sequence ID" value="NZ_BMHB01000001.1"/>
</dbReference>
<reference evidence="5" key="1">
    <citation type="journal article" date="2019" name="Int. J. Syst. Evol. Microbiol.">
        <title>The Global Catalogue of Microorganisms (GCM) 10K type strain sequencing project: providing services to taxonomists for standard genome sequencing and annotation.</title>
        <authorList>
            <consortium name="The Broad Institute Genomics Platform"/>
            <consortium name="The Broad Institute Genome Sequencing Center for Infectious Disease"/>
            <person name="Wu L."/>
            <person name="Ma J."/>
        </authorList>
    </citation>
    <scope>NUCLEOTIDE SEQUENCE [LARGE SCALE GENOMIC DNA]</scope>
    <source>
        <strain evidence="5">CGMCC 1.14993</strain>
    </source>
</reference>
<name>A0A8J3ALY4_9BACI</name>
<keyword evidence="2 4" id="KW-0067">ATP-binding</keyword>
<feature type="domain" description="ABC transporter" evidence="3">
    <location>
        <begin position="2"/>
        <end position="227"/>
    </location>
</feature>
<dbReference type="GO" id="GO:0016887">
    <property type="term" value="F:ATP hydrolysis activity"/>
    <property type="evidence" value="ECO:0007669"/>
    <property type="project" value="InterPro"/>
</dbReference>
<dbReference type="InterPro" id="IPR003439">
    <property type="entry name" value="ABC_transporter-like_ATP-bd"/>
</dbReference>
<keyword evidence="5" id="KW-1185">Reference proteome</keyword>
<dbReference type="OrthoDB" id="9804819at2"/>
<evidence type="ECO:0000259" key="3">
    <source>
        <dbReference type="PROSITE" id="PS50893"/>
    </source>
</evidence>
<dbReference type="Proteomes" id="UP000626244">
    <property type="component" value="Unassembled WGS sequence"/>
</dbReference>
<dbReference type="PANTHER" id="PTHR43158">
    <property type="entry name" value="SKFA PEPTIDE EXPORT ATP-BINDING PROTEIN SKFE"/>
    <property type="match status" value="1"/>
</dbReference>
<proteinExistence type="predicted"/>
<dbReference type="AlphaFoldDB" id="A0A8J3ALY4"/>
<evidence type="ECO:0000256" key="2">
    <source>
        <dbReference type="ARBA" id="ARBA00022840"/>
    </source>
</evidence>